<keyword evidence="2" id="KW-0546">Nucleotide metabolism</keyword>
<dbReference type="GO" id="GO:0006229">
    <property type="term" value="P:dUTP biosynthetic process"/>
    <property type="evidence" value="ECO:0007669"/>
    <property type="project" value="InterPro"/>
</dbReference>
<dbReference type="Pfam" id="PF22769">
    <property type="entry name" value="DCD"/>
    <property type="match status" value="1"/>
</dbReference>
<dbReference type="AlphaFoldDB" id="A0A5C7A2L6"/>
<dbReference type="CDD" id="cd07557">
    <property type="entry name" value="trimeric_dUTPase"/>
    <property type="match status" value="1"/>
</dbReference>
<dbReference type="OrthoDB" id="798159at2"/>
<keyword evidence="5" id="KW-1185">Reference proteome</keyword>
<dbReference type="Proteomes" id="UP000321903">
    <property type="component" value="Unassembled WGS sequence"/>
</dbReference>
<evidence type="ECO:0000313" key="4">
    <source>
        <dbReference type="EMBL" id="TXD96731.1"/>
    </source>
</evidence>
<dbReference type="InterPro" id="IPR011962">
    <property type="entry name" value="dCTP_deaminase"/>
</dbReference>
<evidence type="ECO:0000256" key="3">
    <source>
        <dbReference type="SAM" id="Phobius"/>
    </source>
</evidence>
<sequence length="238" mass="26866">MSFLGEQELKDRVEVEKIILDFHEDNIKSNHYELTLGQSYCSTTTNSKVLKAEDNQIVIEPGEFYFLESSETLHIPNNLMAFISIKSKVKFKGLINISGFHVDPNFQGKLVFSVLNVGTNPINLTVGDPLFQIWFSTLTSITTYEGDHQGLKGVNGEFLSKYMISSTNAYPADLQKQIHEIEKKISIYPSNTQEQIHELKTKLSNIYLFVKIISGVIIPIVISISVMLAKNYFTPPVV</sequence>
<keyword evidence="3" id="KW-0472">Membrane</keyword>
<keyword evidence="3" id="KW-1133">Transmembrane helix</keyword>
<dbReference type="GO" id="GO:0008829">
    <property type="term" value="F:dCTP deaminase activity"/>
    <property type="evidence" value="ECO:0007669"/>
    <property type="project" value="InterPro"/>
</dbReference>
<proteinExistence type="predicted"/>
<evidence type="ECO:0000313" key="5">
    <source>
        <dbReference type="Proteomes" id="UP000321903"/>
    </source>
</evidence>
<dbReference type="Gene3D" id="2.70.40.10">
    <property type="match status" value="1"/>
</dbReference>
<keyword evidence="1" id="KW-0378">Hydrolase</keyword>
<name>A0A5C7A2L6_9GAMM</name>
<gene>
    <name evidence="4" type="ORF">ES754_06705</name>
</gene>
<protein>
    <submittedName>
        <fullName evidence="4">Uncharacterized protein</fullName>
    </submittedName>
</protein>
<dbReference type="InterPro" id="IPR036157">
    <property type="entry name" value="dUTPase-like_sf"/>
</dbReference>
<keyword evidence="3" id="KW-0812">Transmembrane</keyword>
<dbReference type="SUPFAM" id="SSF51283">
    <property type="entry name" value="dUTPase-like"/>
    <property type="match status" value="1"/>
</dbReference>
<comment type="caution">
    <text evidence="4">The sequence shown here is derived from an EMBL/GenBank/DDBJ whole genome shotgun (WGS) entry which is preliminary data.</text>
</comment>
<dbReference type="RefSeq" id="WP_147223407.1">
    <property type="nucleotide sequence ID" value="NZ_CAJGYY010000001.1"/>
</dbReference>
<evidence type="ECO:0000256" key="1">
    <source>
        <dbReference type="ARBA" id="ARBA00022801"/>
    </source>
</evidence>
<evidence type="ECO:0000256" key="2">
    <source>
        <dbReference type="ARBA" id="ARBA00023080"/>
    </source>
</evidence>
<accession>A0A5C7A2L6</accession>
<reference evidence="4 5" key="1">
    <citation type="submission" date="2019-08" db="EMBL/GenBank/DDBJ databases">
        <title>Genome sequence of Psychrobacter frigidicola ACAM304 (type strain).</title>
        <authorList>
            <person name="Bowman J.P."/>
        </authorList>
    </citation>
    <scope>NUCLEOTIDE SEQUENCE [LARGE SCALE GENOMIC DNA]</scope>
    <source>
        <strain evidence="4 5">ACAM 304</strain>
    </source>
</reference>
<dbReference type="PANTHER" id="PTHR42680">
    <property type="entry name" value="DCTP DEAMINASE"/>
    <property type="match status" value="1"/>
</dbReference>
<dbReference type="InterPro" id="IPR033704">
    <property type="entry name" value="dUTPase_trimeric"/>
</dbReference>
<dbReference type="PANTHER" id="PTHR42680:SF3">
    <property type="entry name" value="DCTP DEAMINASE"/>
    <property type="match status" value="1"/>
</dbReference>
<feature type="transmembrane region" description="Helical" evidence="3">
    <location>
        <begin position="206"/>
        <end position="229"/>
    </location>
</feature>
<organism evidence="4 5">
    <name type="scientific">Psychrobacter frigidicola</name>
    <dbReference type="NCBI Taxonomy" id="45611"/>
    <lineage>
        <taxon>Bacteria</taxon>
        <taxon>Pseudomonadati</taxon>
        <taxon>Pseudomonadota</taxon>
        <taxon>Gammaproteobacteria</taxon>
        <taxon>Moraxellales</taxon>
        <taxon>Moraxellaceae</taxon>
        <taxon>Psychrobacter</taxon>
    </lineage>
</organism>
<dbReference type="EMBL" id="VORZ01000002">
    <property type="protein sequence ID" value="TXD96731.1"/>
    <property type="molecule type" value="Genomic_DNA"/>
</dbReference>